<dbReference type="AlphaFoldDB" id="A0A1X7GN88"/>
<dbReference type="Gene3D" id="1.10.287.1100">
    <property type="entry name" value="Sporulation inhibitor A"/>
    <property type="match status" value="1"/>
</dbReference>
<proteinExistence type="predicted"/>
<dbReference type="Pfam" id="PF08970">
    <property type="entry name" value="Sda"/>
    <property type="match status" value="1"/>
</dbReference>
<organism evidence="1 2">
    <name type="scientific">Paenibacillus uliginis N3/975</name>
    <dbReference type="NCBI Taxonomy" id="1313296"/>
    <lineage>
        <taxon>Bacteria</taxon>
        <taxon>Bacillati</taxon>
        <taxon>Bacillota</taxon>
        <taxon>Bacilli</taxon>
        <taxon>Bacillales</taxon>
        <taxon>Paenibacillaceae</taxon>
        <taxon>Paenibacillus</taxon>
    </lineage>
</organism>
<dbReference type="SUPFAM" id="SSF100985">
    <property type="entry name" value="Sporulation inhibitor Sda"/>
    <property type="match status" value="1"/>
</dbReference>
<protein>
    <submittedName>
        <fullName evidence="1">Sporulation inhibitor A</fullName>
    </submittedName>
</protein>
<accession>A0A1X7GN88</accession>
<dbReference type="InterPro" id="IPR036916">
    <property type="entry name" value="Sda_sf"/>
</dbReference>
<gene>
    <name evidence="1" type="ORF">SAMN05661091_0798</name>
</gene>
<name>A0A1X7GN88_9BACL</name>
<evidence type="ECO:0000313" key="1">
    <source>
        <dbReference type="EMBL" id="SMF71791.1"/>
    </source>
</evidence>
<keyword evidence="2" id="KW-1185">Reference proteome</keyword>
<dbReference type="InterPro" id="IPR015064">
    <property type="entry name" value="Sda"/>
</dbReference>
<sequence length="89" mass="10393">MTLTNNLYTGFPQKLVDKGTVVLLYDVCYDRFRKNEERGVKGMAMLTDEMLLDSYHMAIELKLEREFITLLLAEIHKRNLDTDSISILH</sequence>
<dbReference type="STRING" id="1313296.SAMN05661091_0798"/>
<dbReference type="EMBL" id="LT840184">
    <property type="protein sequence ID" value="SMF71791.1"/>
    <property type="molecule type" value="Genomic_DNA"/>
</dbReference>
<evidence type="ECO:0000313" key="2">
    <source>
        <dbReference type="Proteomes" id="UP000192940"/>
    </source>
</evidence>
<reference evidence="1 2" key="1">
    <citation type="submission" date="2017-04" db="EMBL/GenBank/DDBJ databases">
        <authorList>
            <person name="Afonso C.L."/>
            <person name="Miller P.J."/>
            <person name="Scott M.A."/>
            <person name="Spackman E."/>
            <person name="Goraichik I."/>
            <person name="Dimitrov K.M."/>
            <person name="Suarez D.L."/>
            <person name="Swayne D.E."/>
        </authorList>
    </citation>
    <scope>NUCLEOTIDE SEQUENCE [LARGE SCALE GENOMIC DNA]</scope>
    <source>
        <strain evidence="1 2">N3/975</strain>
    </source>
</reference>
<dbReference type="Proteomes" id="UP000192940">
    <property type="component" value="Chromosome I"/>
</dbReference>